<evidence type="ECO:0000313" key="3">
    <source>
        <dbReference type="Proteomes" id="UP000027920"/>
    </source>
</evidence>
<dbReference type="VEuPathDB" id="FungiDB:A1O9_12914"/>
<reference evidence="2 3" key="1">
    <citation type="submission" date="2013-03" db="EMBL/GenBank/DDBJ databases">
        <title>The Genome Sequence of Exophiala aquamarina CBS 119918.</title>
        <authorList>
            <consortium name="The Broad Institute Genomics Platform"/>
            <person name="Cuomo C."/>
            <person name="de Hoog S."/>
            <person name="Gorbushina A."/>
            <person name="Walker B."/>
            <person name="Young S.K."/>
            <person name="Zeng Q."/>
            <person name="Gargeya S."/>
            <person name="Fitzgerald M."/>
            <person name="Haas B."/>
            <person name="Abouelleil A."/>
            <person name="Allen A.W."/>
            <person name="Alvarado L."/>
            <person name="Arachchi H.M."/>
            <person name="Berlin A.M."/>
            <person name="Chapman S.B."/>
            <person name="Gainer-Dewar J."/>
            <person name="Goldberg J."/>
            <person name="Griggs A."/>
            <person name="Gujja S."/>
            <person name="Hansen M."/>
            <person name="Howarth C."/>
            <person name="Imamovic A."/>
            <person name="Ireland A."/>
            <person name="Larimer J."/>
            <person name="McCowan C."/>
            <person name="Murphy C."/>
            <person name="Pearson M."/>
            <person name="Poon T.W."/>
            <person name="Priest M."/>
            <person name="Roberts A."/>
            <person name="Saif S."/>
            <person name="Shea T."/>
            <person name="Sisk P."/>
            <person name="Sykes S."/>
            <person name="Wortman J."/>
            <person name="Nusbaum C."/>
            <person name="Birren B."/>
        </authorList>
    </citation>
    <scope>NUCLEOTIDE SEQUENCE [LARGE SCALE GENOMIC DNA]</scope>
    <source>
        <strain evidence="2 3">CBS 119918</strain>
    </source>
</reference>
<evidence type="ECO:0000256" key="1">
    <source>
        <dbReference type="SAM" id="MobiDB-lite"/>
    </source>
</evidence>
<dbReference type="HOGENOM" id="CLU_2654505_0_0_1"/>
<name>A0A072P5Y6_9EURO</name>
<dbReference type="AlphaFoldDB" id="A0A072P5Y6"/>
<comment type="caution">
    <text evidence="2">The sequence shown here is derived from an EMBL/GenBank/DDBJ whole genome shotgun (WGS) entry which is preliminary data.</text>
</comment>
<dbReference type="Proteomes" id="UP000027920">
    <property type="component" value="Unassembled WGS sequence"/>
</dbReference>
<accession>A0A072P5Y6</accession>
<evidence type="ECO:0000313" key="2">
    <source>
        <dbReference type="EMBL" id="KEF51030.1"/>
    </source>
</evidence>
<gene>
    <name evidence="2" type="ORF">A1O9_12914</name>
</gene>
<sequence length="76" mass="8646">MSSPTSGKRPPNRERESLWWDSEESGKTDQWQRSQFTWLTPPLKKVSSSDRVCLPSVGHRPADLGVLGTRQYGYPV</sequence>
<keyword evidence="3" id="KW-1185">Reference proteome</keyword>
<dbReference type="GeneID" id="25287808"/>
<feature type="region of interest" description="Disordered" evidence="1">
    <location>
        <begin position="1"/>
        <end position="28"/>
    </location>
</feature>
<dbReference type="EMBL" id="AMGV01000032">
    <property type="protein sequence ID" value="KEF51030.1"/>
    <property type="molecule type" value="Genomic_DNA"/>
</dbReference>
<organism evidence="2 3">
    <name type="scientific">Exophiala aquamarina CBS 119918</name>
    <dbReference type="NCBI Taxonomy" id="1182545"/>
    <lineage>
        <taxon>Eukaryota</taxon>
        <taxon>Fungi</taxon>
        <taxon>Dikarya</taxon>
        <taxon>Ascomycota</taxon>
        <taxon>Pezizomycotina</taxon>
        <taxon>Eurotiomycetes</taxon>
        <taxon>Chaetothyriomycetidae</taxon>
        <taxon>Chaetothyriales</taxon>
        <taxon>Herpotrichiellaceae</taxon>
        <taxon>Exophiala</taxon>
    </lineage>
</organism>
<protein>
    <submittedName>
        <fullName evidence="2">Uncharacterized protein</fullName>
    </submittedName>
</protein>
<proteinExistence type="predicted"/>
<dbReference type="RefSeq" id="XP_013253620.1">
    <property type="nucleotide sequence ID" value="XM_013398166.1"/>
</dbReference>